<evidence type="ECO:0000313" key="3">
    <source>
        <dbReference type="Proteomes" id="UP000053923"/>
    </source>
</evidence>
<sequence>MSPPPRADASDAADALYGADAETLPDGTRVATRQGPGDKGVEGSVMWTVDTIRTDGFRVVISAYNPAGHGTPIHATPAVTTEQLRQIALSPKWDQFR</sequence>
<organism evidence="2 3">
    <name type="scientific">Streptomyces regalis</name>
    <dbReference type="NCBI Taxonomy" id="68262"/>
    <lineage>
        <taxon>Bacteria</taxon>
        <taxon>Bacillati</taxon>
        <taxon>Actinomycetota</taxon>
        <taxon>Actinomycetes</taxon>
        <taxon>Kitasatosporales</taxon>
        <taxon>Streptomycetaceae</taxon>
        <taxon>Streptomyces</taxon>
    </lineage>
</organism>
<feature type="region of interest" description="Disordered" evidence="1">
    <location>
        <begin position="1"/>
        <end position="42"/>
    </location>
</feature>
<evidence type="ECO:0000313" key="2">
    <source>
        <dbReference type="EMBL" id="KUL22314.1"/>
    </source>
</evidence>
<evidence type="ECO:0008006" key="4">
    <source>
        <dbReference type="Google" id="ProtNLM"/>
    </source>
</evidence>
<dbReference type="RefSeq" id="WP_062713535.1">
    <property type="nucleotide sequence ID" value="NZ_LLZG01000398.1"/>
</dbReference>
<evidence type="ECO:0000256" key="1">
    <source>
        <dbReference type="SAM" id="MobiDB-lite"/>
    </source>
</evidence>
<feature type="compositionally biased region" description="Low complexity" evidence="1">
    <location>
        <begin position="10"/>
        <end position="21"/>
    </location>
</feature>
<gene>
    <name evidence="2" type="ORF">ADL12_42490</name>
</gene>
<protein>
    <recommendedName>
        <fullName evidence="4">DUF3558 domain-containing protein</fullName>
    </recommendedName>
</protein>
<name>A0A117MKG3_9ACTN</name>
<comment type="caution">
    <text evidence="2">The sequence shown here is derived from an EMBL/GenBank/DDBJ whole genome shotgun (WGS) entry which is preliminary data.</text>
</comment>
<keyword evidence="3" id="KW-1185">Reference proteome</keyword>
<dbReference type="AlphaFoldDB" id="A0A117MKG3"/>
<reference evidence="3" key="1">
    <citation type="submission" date="2015-10" db="EMBL/GenBank/DDBJ databases">
        <authorList>
            <person name="Ju K.-S."/>
            <person name="Doroghazi J.R."/>
            <person name="Metcalf W.W."/>
        </authorList>
    </citation>
    <scope>NUCLEOTIDE SEQUENCE [LARGE SCALE GENOMIC DNA]</scope>
    <source>
        <strain evidence="3">NRRL 3151</strain>
    </source>
</reference>
<dbReference type="Proteomes" id="UP000053923">
    <property type="component" value="Unassembled WGS sequence"/>
</dbReference>
<accession>A0A117MKG3</accession>
<dbReference type="EMBL" id="LLZG01000398">
    <property type="protein sequence ID" value="KUL22314.1"/>
    <property type="molecule type" value="Genomic_DNA"/>
</dbReference>
<proteinExistence type="predicted"/>